<dbReference type="AlphaFoldDB" id="A0A9Q8LKA1"/>
<sequence length="262" mass="30404">MMPPPASTPGSEHKWDPYGPNFLIVIGNGINQTIFNVSESFLSHYSGYFRSMSSTSSFSPIFPHNDAEIRLPGDDPEVFSMVLHYLHHRRFLDSTVHPSHIVSFDKIIDIWSFGEARIMPLIQNAAADLFANKIKLTKTLPDRWSIEYLWERTEKGCRLRKMLVAFIREMWIPDGHQHHIWGQLADGQSEDPERLVWLMEALLGSKHEIRVSAKTWRRLQSCEWHVHEDFVWCEGSEEASLDDQRDLPATKKHRPRSASWSL</sequence>
<evidence type="ECO:0000256" key="1">
    <source>
        <dbReference type="SAM" id="MobiDB-lite"/>
    </source>
</evidence>
<reference evidence="3" key="2">
    <citation type="journal article" date="2022" name="Microb. Genom.">
        <title>A chromosome-scale genome assembly of the tomato pathogen Cladosporium fulvum reveals a compartmentalized genome architecture and the presence of a dispensable chromosome.</title>
        <authorList>
            <person name="Zaccaron A.Z."/>
            <person name="Chen L.H."/>
            <person name="Samaras A."/>
            <person name="Stergiopoulos I."/>
        </authorList>
    </citation>
    <scope>NUCLEOTIDE SEQUENCE</scope>
    <source>
        <strain evidence="3">Race5_Kim</strain>
    </source>
</reference>
<gene>
    <name evidence="3" type="ORF">CLAFUR5_06196</name>
</gene>
<dbReference type="KEGG" id="ffu:CLAFUR5_06196"/>
<dbReference type="PANTHER" id="PTHR47843">
    <property type="entry name" value="BTB DOMAIN-CONTAINING PROTEIN-RELATED"/>
    <property type="match status" value="1"/>
</dbReference>
<accession>A0A9Q8LKA1</accession>
<keyword evidence="4" id="KW-1185">Reference proteome</keyword>
<evidence type="ECO:0000313" key="4">
    <source>
        <dbReference type="Proteomes" id="UP000756132"/>
    </source>
</evidence>
<dbReference type="InterPro" id="IPR000210">
    <property type="entry name" value="BTB/POZ_dom"/>
</dbReference>
<proteinExistence type="predicted"/>
<evidence type="ECO:0000313" key="3">
    <source>
        <dbReference type="EMBL" id="UJO18278.1"/>
    </source>
</evidence>
<evidence type="ECO:0000259" key="2">
    <source>
        <dbReference type="PROSITE" id="PS50097"/>
    </source>
</evidence>
<dbReference type="Proteomes" id="UP000756132">
    <property type="component" value="Chromosome 5"/>
</dbReference>
<organism evidence="3 4">
    <name type="scientific">Passalora fulva</name>
    <name type="common">Tomato leaf mold</name>
    <name type="synonym">Cladosporium fulvum</name>
    <dbReference type="NCBI Taxonomy" id="5499"/>
    <lineage>
        <taxon>Eukaryota</taxon>
        <taxon>Fungi</taxon>
        <taxon>Dikarya</taxon>
        <taxon>Ascomycota</taxon>
        <taxon>Pezizomycotina</taxon>
        <taxon>Dothideomycetes</taxon>
        <taxon>Dothideomycetidae</taxon>
        <taxon>Mycosphaerellales</taxon>
        <taxon>Mycosphaerellaceae</taxon>
        <taxon>Fulvia</taxon>
    </lineage>
</organism>
<dbReference type="SUPFAM" id="SSF54695">
    <property type="entry name" value="POZ domain"/>
    <property type="match status" value="1"/>
</dbReference>
<name>A0A9Q8LKA1_PASFU</name>
<dbReference type="EMBL" id="CP090167">
    <property type="protein sequence ID" value="UJO18278.1"/>
    <property type="molecule type" value="Genomic_DNA"/>
</dbReference>
<dbReference type="PANTHER" id="PTHR47843:SF2">
    <property type="entry name" value="BTB DOMAIN-CONTAINING PROTEIN"/>
    <property type="match status" value="1"/>
</dbReference>
<dbReference type="Gene3D" id="3.30.710.10">
    <property type="entry name" value="Potassium Channel Kv1.1, Chain A"/>
    <property type="match status" value="1"/>
</dbReference>
<dbReference type="InterPro" id="IPR011333">
    <property type="entry name" value="SKP1/BTB/POZ_sf"/>
</dbReference>
<dbReference type="PROSITE" id="PS50097">
    <property type="entry name" value="BTB"/>
    <property type="match status" value="1"/>
</dbReference>
<dbReference type="RefSeq" id="XP_047762644.1">
    <property type="nucleotide sequence ID" value="XM_047905344.1"/>
</dbReference>
<feature type="region of interest" description="Disordered" evidence="1">
    <location>
        <begin position="243"/>
        <end position="262"/>
    </location>
</feature>
<dbReference type="GeneID" id="71986074"/>
<protein>
    <recommendedName>
        <fullName evidence="2">BTB domain-containing protein</fullName>
    </recommendedName>
</protein>
<dbReference type="OrthoDB" id="3632387at2759"/>
<dbReference type="Pfam" id="PF00651">
    <property type="entry name" value="BTB"/>
    <property type="match status" value="1"/>
</dbReference>
<feature type="domain" description="BTB" evidence="2">
    <location>
        <begin position="20"/>
        <end position="95"/>
    </location>
</feature>
<reference evidence="3" key="1">
    <citation type="submission" date="2021-12" db="EMBL/GenBank/DDBJ databases">
        <authorList>
            <person name="Zaccaron A."/>
            <person name="Stergiopoulos I."/>
        </authorList>
    </citation>
    <scope>NUCLEOTIDE SEQUENCE</scope>
    <source>
        <strain evidence="3">Race5_Kim</strain>
    </source>
</reference>